<keyword evidence="3" id="KW-1185">Reference proteome</keyword>
<dbReference type="RefSeq" id="WP_006970878.1">
    <property type="nucleotide sequence ID" value="NZ_ABCS01000015.1"/>
</dbReference>
<feature type="region of interest" description="Disordered" evidence="1">
    <location>
        <begin position="325"/>
        <end position="360"/>
    </location>
</feature>
<dbReference type="EMBL" id="ABCS01000015">
    <property type="protein sequence ID" value="EDM79866.1"/>
    <property type="molecule type" value="Genomic_DNA"/>
</dbReference>
<protein>
    <submittedName>
        <fullName evidence="2">Uncharacterized protein</fullName>
    </submittedName>
</protein>
<dbReference type="STRING" id="391625.PPSIR1_22531"/>
<dbReference type="AlphaFoldDB" id="A6G2C9"/>
<evidence type="ECO:0000313" key="2">
    <source>
        <dbReference type="EMBL" id="EDM79866.1"/>
    </source>
</evidence>
<organism evidence="2 3">
    <name type="scientific">Plesiocystis pacifica SIR-1</name>
    <dbReference type="NCBI Taxonomy" id="391625"/>
    <lineage>
        <taxon>Bacteria</taxon>
        <taxon>Pseudomonadati</taxon>
        <taxon>Myxococcota</taxon>
        <taxon>Polyangia</taxon>
        <taxon>Nannocystales</taxon>
        <taxon>Nannocystaceae</taxon>
        <taxon>Plesiocystis</taxon>
    </lineage>
</organism>
<evidence type="ECO:0000313" key="3">
    <source>
        <dbReference type="Proteomes" id="UP000005801"/>
    </source>
</evidence>
<sequence length="360" mass="39293">MPGLLERLFGRRSSPPKRDYHEGPKLAGLDEATARAIELQKRYWRDDPAERAALEEQARTGSGGASGLGGLDWPEALRLHHLRCLELLDATPNLREQLLAPAEVLAELGAAPTPAVQHLGPVRASARALLGRRSPYRPRHGFTWHGAGPPEGEAIPYSDLQGRIVNAALTHLGSLEVLVLDEAFEPAGVDFVAFDEIQTLSLAPRESPEAATQPPFRPARILGEYGLGDRVVLVPLRHGLSWYGHEPSLLMGAGERQVAPVELRGLADPTKALANPEGDRRELTIRAGLQRLEVLSDYAETGLGSATLAEAYQFSLAIDQDDPRFDDKCRGRDLDPRATRGDVVRESRLRASARAAKKRD</sequence>
<proteinExistence type="predicted"/>
<name>A6G2C9_9BACT</name>
<dbReference type="Proteomes" id="UP000005801">
    <property type="component" value="Unassembled WGS sequence"/>
</dbReference>
<comment type="caution">
    <text evidence="2">The sequence shown here is derived from an EMBL/GenBank/DDBJ whole genome shotgun (WGS) entry which is preliminary data.</text>
</comment>
<evidence type="ECO:0000256" key="1">
    <source>
        <dbReference type="SAM" id="MobiDB-lite"/>
    </source>
</evidence>
<gene>
    <name evidence="2" type="ORF">PPSIR1_22531</name>
</gene>
<feature type="compositionally biased region" description="Basic and acidic residues" evidence="1">
    <location>
        <begin position="325"/>
        <end position="349"/>
    </location>
</feature>
<accession>A6G2C9</accession>
<reference evidence="2 3" key="1">
    <citation type="submission" date="2007-06" db="EMBL/GenBank/DDBJ databases">
        <authorList>
            <person name="Shimkets L."/>
            <person name="Ferriera S."/>
            <person name="Johnson J."/>
            <person name="Kravitz S."/>
            <person name="Beeson K."/>
            <person name="Sutton G."/>
            <person name="Rogers Y.-H."/>
            <person name="Friedman R."/>
            <person name="Frazier M."/>
            <person name="Venter J.C."/>
        </authorList>
    </citation>
    <scope>NUCLEOTIDE SEQUENCE [LARGE SCALE GENOMIC DNA]</scope>
    <source>
        <strain evidence="2 3">SIR-1</strain>
    </source>
</reference>
<feature type="region of interest" description="Disordered" evidence="1">
    <location>
        <begin position="1"/>
        <end position="27"/>
    </location>
</feature>